<dbReference type="eggNOG" id="ENOG502SC5C">
    <property type="taxonomic scope" value="Eukaryota"/>
</dbReference>
<sequence length="107" mass="12113">ELLDRIHSGIQYTHEQRRARNPVAQTTRFQISTTEASSRTALSLLRRHATLIAAAPGFELFELGIPRPDWVREGDFLGLHDPQWWVGRTAAEIKAGPLADEQDVRRA</sequence>
<evidence type="ECO:0000313" key="1">
    <source>
        <dbReference type="EMBL" id="EOA87427.1"/>
    </source>
</evidence>
<gene>
    <name evidence="1" type="ORF">SETTUDRAFT_77346</name>
</gene>
<feature type="non-terminal residue" evidence="1">
    <location>
        <position position="107"/>
    </location>
</feature>
<protein>
    <submittedName>
        <fullName evidence="1">Uncharacterized protein</fullName>
    </submittedName>
</protein>
<evidence type="ECO:0000313" key="2">
    <source>
        <dbReference type="Proteomes" id="UP000016935"/>
    </source>
</evidence>
<proteinExistence type="predicted"/>
<dbReference type="OrthoDB" id="3801416at2759"/>
<dbReference type="Proteomes" id="UP000016935">
    <property type="component" value="Unassembled WGS sequence"/>
</dbReference>
<reference evidence="1 2" key="2">
    <citation type="journal article" date="2013" name="PLoS Genet.">
        <title>Comparative genome structure, secondary metabolite, and effector coding capacity across Cochliobolus pathogens.</title>
        <authorList>
            <person name="Condon B.J."/>
            <person name="Leng Y."/>
            <person name="Wu D."/>
            <person name="Bushley K.E."/>
            <person name="Ohm R.A."/>
            <person name="Otillar R."/>
            <person name="Martin J."/>
            <person name="Schackwitz W."/>
            <person name="Grimwood J."/>
            <person name="MohdZainudin N."/>
            <person name="Xue C."/>
            <person name="Wang R."/>
            <person name="Manning V.A."/>
            <person name="Dhillon B."/>
            <person name="Tu Z.J."/>
            <person name="Steffenson B.J."/>
            <person name="Salamov A."/>
            <person name="Sun H."/>
            <person name="Lowry S."/>
            <person name="LaButti K."/>
            <person name="Han J."/>
            <person name="Copeland A."/>
            <person name="Lindquist E."/>
            <person name="Barry K."/>
            <person name="Schmutz J."/>
            <person name="Baker S.E."/>
            <person name="Ciuffetti L.M."/>
            <person name="Grigoriev I.V."/>
            <person name="Zhong S."/>
            <person name="Turgeon B.G."/>
        </authorList>
    </citation>
    <scope>NUCLEOTIDE SEQUENCE [LARGE SCALE GENOMIC DNA]</scope>
    <source>
        <strain evidence="2">28A</strain>
    </source>
</reference>
<keyword evidence="2" id="KW-1185">Reference proteome</keyword>
<dbReference type="HOGENOM" id="CLU_2229423_0_0_1"/>
<dbReference type="AlphaFoldDB" id="R0KH80"/>
<dbReference type="RefSeq" id="XP_008025169.1">
    <property type="nucleotide sequence ID" value="XM_008026978.1"/>
</dbReference>
<dbReference type="EMBL" id="KB908592">
    <property type="protein sequence ID" value="EOA87427.1"/>
    <property type="molecule type" value="Genomic_DNA"/>
</dbReference>
<organism evidence="1 2">
    <name type="scientific">Exserohilum turcicum (strain 28A)</name>
    <name type="common">Northern leaf blight fungus</name>
    <name type="synonym">Setosphaeria turcica</name>
    <dbReference type="NCBI Taxonomy" id="671987"/>
    <lineage>
        <taxon>Eukaryota</taxon>
        <taxon>Fungi</taxon>
        <taxon>Dikarya</taxon>
        <taxon>Ascomycota</taxon>
        <taxon>Pezizomycotina</taxon>
        <taxon>Dothideomycetes</taxon>
        <taxon>Pleosporomycetidae</taxon>
        <taxon>Pleosporales</taxon>
        <taxon>Pleosporineae</taxon>
        <taxon>Pleosporaceae</taxon>
        <taxon>Exserohilum</taxon>
    </lineage>
</organism>
<dbReference type="STRING" id="671987.R0KH80"/>
<name>R0KH80_EXST2</name>
<feature type="non-terminal residue" evidence="1">
    <location>
        <position position="1"/>
    </location>
</feature>
<accession>R0KH80</accession>
<dbReference type="GeneID" id="19405412"/>
<reference evidence="1 2" key="1">
    <citation type="journal article" date="2012" name="PLoS Pathog.">
        <title>Diverse lifestyles and strategies of plant pathogenesis encoded in the genomes of eighteen Dothideomycetes fungi.</title>
        <authorList>
            <person name="Ohm R.A."/>
            <person name="Feau N."/>
            <person name="Henrissat B."/>
            <person name="Schoch C.L."/>
            <person name="Horwitz B.A."/>
            <person name="Barry K.W."/>
            <person name="Condon B.J."/>
            <person name="Copeland A.C."/>
            <person name="Dhillon B."/>
            <person name="Glaser F."/>
            <person name="Hesse C.N."/>
            <person name="Kosti I."/>
            <person name="LaButti K."/>
            <person name="Lindquist E.A."/>
            <person name="Lucas S."/>
            <person name="Salamov A.A."/>
            <person name="Bradshaw R.E."/>
            <person name="Ciuffetti L."/>
            <person name="Hamelin R.C."/>
            <person name="Kema G.H.J."/>
            <person name="Lawrence C."/>
            <person name="Scott J.A."/>
            <person name="Spatafora J.W."/>
            <person name="Turgeon B.G."/>
            <person name="de Wit P.J.G.M."/>
            <person name="Zhong S."/>
            <person name="Goodwin S.B."/>
            <person name="Grigoriev I.V."/>
        </authorList>
    </citation>
    <scope>NUCLEOTIDE SEQUENCE [LARGE SCALE GENOMIC DNA]</scope>
    <source>
        <strain evidence="2">28A</strain>
    </source>
</reference>